<evidence type="ECO:0000259" key="18">
    <source>
        <dbReference type="PROSITE" id="PS50862"/>
    </source>
</evidence>
<organism evidence="19 20">
    <name type="scientific">Tenacibaculum singaporense</name>
    <dbReference type="NCBI Taxonomy" id="2358479"/>
    <lineage>
        <taxon>Bacteria</taxon>
        <taxon>Pseudomonadati</taxon>
        <taxon>Bacteroidota</taxon>
        <taxon>Flavobacteriia</taxon>
        <taxon>Flavobacteriales</taxon>
        <taxon>Flavobacteriaceae</taxon>
        <taxon>Tenacibaculum</taxon>
    </lineage>
</organism>
<dbReference type="SUPFAM" id="SSF46589">
    <property type="entry name" value="tRNA-binding arm"/>
    <property type="match status" value="1"/>
</dbReference>
<dbReference type="PANTHER" id="PTHR43697:SF1">
    <property type="entry name" value="SERINE--TRNA LIGASE"/>
    <property type="match status" value="1"/>
</dbReference>
<evidence type="ECO:0000256" key="10">
    <source>
        <dbReference type="ARBA" id="ARBA00023146"/>
    </source>
</evidence>
<keyword evidence="10" id="KW-0030">Aminoacyl-tRNA synthetase</keyword>
<dbReference type="AlphaFoldDB" id="A0A3Q8RQW0"/>
<evidence type="ECO:0000256" key="13">
    <source>
        <dbReference type="ARBA" id="ARBA00048823"/>
    </source>
</evidence>
<keyword evidence="9" id="KW-0648">Protein biosynthesis</keyword>
<protein>
    <recommendedName>
        <fullName evidence="11 14">Serine--tRNA ligase</fullName>
        <ecNumber evidence="4 14">6.1.1.11</ecNumber>
    </recommendedName>
</protein>
<feature type="binding site" evidence="15">
    <location>
        <position position="385"/>
    </location>
    <ligand>
        <name>L-serine</name>
        <dbReference type="ChEBI" id="CHEBI:33384"/>
    </ligand>
</feature>
<dbReference type="SUPFAM" id="SSF55681">
    <property type="entry name" value="Class II aaRS and biotin synthetases"/>
    <property type="match status" value="1"/>
</dbReference>
<dbReference type="GO" id="GO:0004828">
    <property type="term" value="F:serine-tRNA ligase activity"/>
    <property type="evidence" value="ECO:0007669"/>
    <property type="project" value="UniProtKB-UniRule"/>
</dbReference>
<name>A0A3Q8RQW0_9FLAO</name>
<comment type="catalytic activity">
    <reaction evidence="12">
        <text>tRNA(Sec) + L-serine + ATP = L-seryl-tRNA(Sec) + AMP + diphosphate + H(+)</text>
        <dbReference type="Rhea" id="RHEA:42580"/>
        <dbReference type="Rhea" id="RHEA-COMP:9742"/>
        <dbReference type="Rhea" id="RHEA-COMP:10128"/>
        <dbReference type="ChEBI" id="CHEBI:15378"/>
        <dbReference type="ChEBI" id="CHEBI:30616"/>
        <dbReference type="ChEBI" id="CHEBI:33019"/>
        <dbReference type="ChEBI" id="CHEBI:33384"/>
        <dbReference type="ChEBI" id="CHEBI:78442"/>
        <dbReference type="ChEBI" id="CHEBI:78533"/>
        <dbReference type="ChEBI" id="CHEBI:456215"/>
        <dbReference type="EC" id="6.1.1.11"/>
    </reaction>
</comment>
<evidence type="ECO:0000256" key="8">
    <source>
        <dbReference type="ARBA" id="ARBA00022840"/>
    </source>
</evidence>
<evidence type="ECO:0000256" key="3">
    <source>
        <dbReference type="ARBA" id="ARBA00010728"/>
    </source>
</evidence>
<dbReference type="Pfam" id="PF02403">
    <property type="entry name" value="Seryl_tRNA_N"/>
    <property type="match status" value="1"/>
</dbReference>
<evidence type="ECO:0000256" key="1">
    <source>
        <dbReference type="ARBA" id="ARBA00004496"/>
    </source>
</evidence>
<feature type="domain" description="Aminoacyl-transfer RNA synthetases class-II family profile" evidence="18">
    <location>
        <begin position="176"/>
        <end position="416"/>
    </location>
</feature>
<dbReference type="NCBIfam" id="TIGR00414">
    <property type="entry name" value="serS"/>
    <property type="match status" value="1"/>
</dbReference>
<dbReference type="PIRSF" id="PIRSF001529">
    <property type="entry name" value="Ser-tRNA-synth_IIa"/>
    <property type="match status" value="1"/>
</dbReference>
<feature type="binding site" evidence="15">
    <location>
        <position position="265"/>
    </location>
    <ligand>
        <name>L-serine</name>
        <dbReference type="ChEBI" id="CHEBI:33384"/>
    </ligand>
</feature>
<evidence type="ECO:0000256" key="7">
    <source>
        <dbReference type="ARBA" id="ARBA00022741"/>
    </source>
</evidence>
<dbReference type="PANTHER" id="PTHR43697">
    <property type="entry name" value="SERYL-TRNA SYNTHETASE"/>
    <property type="match status" value="1"/>
</dbReference>
<dbReference type="PRINTS" id="PR00981">
    <property type="entry name" value="TRNASYNTHSER"/>
</dbReference>
<keyword evidence="17" id="KW-0175">Coiled coil</keyword>
<feature type="binding site" evidence="15">
    <location>
        <position position="288"/>
    </location>
    <ligand>
        <name>L-serine</name>
        <dbReference type="ChEBI" id="CHEBI:33384"/>
    </ligand>
</feature>
<keyword evidence="5" id="KW-0963">Cytoplasm</keyword>
<evidence type="ECO:0000256" key="11">
    <source>
        <dbReference type="ARBA" id="ARBA00039158"/>
    </source>
</evidence>
<feature type="binding site" evidence="16">
    <location>
        <begin position="265"/>
        <end position="267"/>
    </location>
    <ligand>
        <name>ATP</name>
        <dbReference type="ChEBI" id="CHEBI:30616"/>
    </ligand>
</feature>
<dbReference type="InterPro" id="IPR042103">
    <property type="entry name" value="SerRS_1_N_sf"/>
</dbReference>
<dbReference type="KEGG" id="tsig:D6T69_03340"/>
<dbReference type="Pfam" id="PF00587">
    <property type="entry name" value="tRNA-synt_2b"/>
    <property type="match status" value="1"/>
</dbReference>
<keyword evidence="8 16" id="KW-0067">ATP-binding</keyword>
<dbReference type="InterPro" id="IPR045864">
    <property type="entry name" value="aa-tRNA-synth_II/BPL/LPL"/>
</dbReference>
<keyword evidence="7" id="KW-0547">Nucleotide-binding</keyword>
<dbReference type="PROSITE" id="PS50862">
    <property type="entry name" value="AA_TRNA_LIGASE_II"/>
    <property type="match status" value="1"/>
</dbReference>
<comment type="similarity">
    <text evidence="3">Belongs to the class-II aminoacyl-tRNA synthetase family. Type-1 seryl-tRNA synthetase subfamily.</text>
</comment>
<accession>A0A3Q8RQW0</accession>
<comment type="subcellular location">
    <subcellularLocation>
        <location evidence="1">Cytoplasm</location>
    </subcellularLocation>
</comment>
<dbReference type="GO" id="GO:0005524">
    <property type="term" value="F:ATP binding"/>
    <property type="evidence" value="ECO:0007669"/>
    <property type="project" value="UniProtKB-KW"/>
</dbReference>
<dbReference type="Gene3D" id="1.10.287.40">
    <property type="entry name" value="Serine-tRNA synthetase, tRNA binding domain"/>
    <property type="match status" value="1"/>
</dbReference>
<dbReference type="GO" id="GO:0005737">
    <property type="term" value="C:cytoplasm"/>
    <property type="evidence" value="ECO:0007669"/>
    <property type="project" value="UniProtKB-SubCell"/>
</dbReference>
<feature type="binding site" evidence="16">
    <location>
        <begin position="352"/>
        <end position="355"/>
    </location>
    <ligand>
        <name>ATP</name>
        <dbReference type="ChEBI" id="CHEBI:30616"/>
    </ligand>
</feature>
<keyword evidence="6 19" id="KW-0436">Ligase</keyword>
<dbReference type="RefSeq" id="WP_125066447.1">
    <property type="nucleotide sequence ID" value="NZ_CP032548.1"/>
</dbReference>
<evidence type="ECO:0000256" key="12">
    <source>
        <dbReference type="ARBA" id="ARBA00047929"/>
    </source>
</evidence>
<evidence type="ECO:0000313" key="19">
    <source>
        <dbReference type="EMBL" id="AZJ34616.1"/>
    </source>
</evidence>
<comment type="pathway">
    <text evidence="2">Aminoacyl-tRNA biosynthesis; selenocysteinyl-tRNA(Sec) biosynthesis; L-seryl-tRNA(Sec) from L-serine and tRNA(Sec): step 1/1.</text>
</comment>
<comment type="catalytic activity">
    <reaction evidence="13">
        <text>tRNA(Ser) + L-serine + ATP = L-seryl-tRNA(Ser) + AMP + diphosphate + H(+)</text>
        <dbReference type="Rhea" id="RHEA:12292"/>
        <dbReference type="Rhea" id="RHEA-COMP:9669"/>
        <dbReference type="Rhea" id="RHEA-COMP:9703"/>
        <dbReference type="ChEBI" id="CHEBI:15378"/>
        <dbReference type="ChEBI" id="CHEBI:30616"/>
        <dbReference type="ChEBI" id="CHEBI:33019"/>
        <dbReference type="ChEBI" id="CHEBI:33384"/>
        <dbReference type="ChEBI" id="CHEBI:78442"/>
        <dbReference type="ChEBI" id="CHEBI:78533"/>
        <dbReference type="ChEBI" id="CHEBI:456215"/>
        <dbReference type="EC" id="6.1.1.11"/>
    </reaction>
</comment>
<dbReference type="EMBL" id="CP032548">
    <property type="protein sequence ID" value="AZJ34616.1"/>
    <property type="molecule type" value="Genomic_DNA"/>
</dbReference>
<dbReference type="InterPro" id="IPR002314">
    <property type="entry name" value="aa-tRNA-synt_IIb"/>
</dbReference>
<dbReference type="InterPro" id="IPR006195">
    <property type="entry name" value="aa-tRNA-synth_II"/>
</dbReference>
<keyword evidence="20" id="KW-1185">Reference proteome</keyword>
<gene>
    <name evidence="19" type="ORF">D6T69_03340</name>
</gene>
<evidence type="ECO:0000256" key="16">
    <source>
        <dbReference type="PIRSR" id="PIRSR001529-2"/>
    </source>
</evidence>
<proteinExistence type="inferred from homology"/>
<evidence type="ECO:0000256" key="17">
    <source>
        <dbReference type="SAM" id="Coils"/>
    </source>
</evidence>
<dbReference type="EC" id="6.1.1.11" evidence="4 14"/>
<dbReference type="InterPro" id="IPR010978">
    <property type="entry name" value="tRNA-bd_arm"/>
</dbReference>
<dbReference type="Gene3D" id="3.30.930.10">
    <property type="entry name" value="Bira Bifunctional Protein, Domain 2"/>
    <property type="match status" value="1"/>
</dbReference>
<feature type="coiled-coil region" evidence="17">
    <location>
        <begin position="73"/>
        <end position="107"/>
    </location>
</feature>
<dbReference type="InterPro" id="IPR015866">
    <property type="entry name" value="Ser-tRNA-synth_1_N"/>
</dbReference>
<dbReference type="InterPro" id="IPR002317">
    <property type="entry name" value="Ser-tRNA-ligase_type_1"/>
</dbReference>
<sequence length="424" mass="47352">MLQVQFIRENKQTVLDGLAKRNFANAETIIEEVLTADETRRATQVSLDTILAESNKISKEIGGLFKSGKVEEANQLKAKTGELKEQSKQLTEELNSAAEKLNELLYQIPNVPHPSVKAGKNEEDNEEVFKEGIVPDLGENALPHWELAKKYDIIDFDLGAKITGAGFPVYKGKGARLQRALINYFLDKNTAAGYNEVQVPHLVNEASGFGTGQLPDKEGQMYLVTGDDLYLIPTAEVPVTNMFRGDLVKEADLPIAVTGYTPCFRREAGSYGAHVRGLNRLHQFDKVEIVRVEHPDNSYNALNGMVEHIKEILRELKLPYRILRLCGGDTGFTSALTFDFELYSTAQERWLEISSASNFETFQANRLKLRFKNKEGKSQLVHTLNGSSLALPRVLAGILENYQTENGIKIPEVLVPYCGFDMID</sequence>
<evidence type="ECO:0000256" key="5">
    <source>
        <dbReference type="ARBA" id="ARBA00022490"/>
    </source>
</evidence>
<evidence type="ECO:0000313" key="20">
    <source>
        <dbReference type="Proteomes" id="UP000274593"/>
    </source>
</evidence>
<evidence type="ECO:0000256" key="14">
    <source>
        <dbReference type="NCBIfam" id="TIGR00414"/>
    </source>
</evidence>
<reference evidence="19 20" key="1">
    <citation type="submission" date="2018-09" db="EMBL/GenBank/DDBJ databases">
        <title>Insights into the microbiota of Asian seabass (Lates calcarifer) with tenacibaculosis symptoms and description of sp. nov. Tenacibaculum singaporense.</title>
        <authorList>
            <person name="Miyake S."/>
            <person name="Soh M."/>
            <person name="Azman M.N."/>
            <person name="Ngoh S.Y."/>
            <person name="Orban L."/>
        </authorList>
    </citation>
    <scope>NUCLEOTIDE SEQUENCE [LARGE SCALE GENOMIC DNA]</scope>
    <source>
        <strain evidence="19 20">DSM 106434</strain>
    </source>
</reference>
<feature type="binding site" evidence="15">
    <location>
        <position position="234"/>
    </location>
    <ligand>
        <name>L-serine</name>
        <dbReference type="ChEBI" id="CHEBI:33384"/>
    </ligand>
</feature>
<evidence type="ECO:0000256" key="2">
    <source>
        <dbReference type="ARBA" id="ARBA00005045"/>
    </source>
</evidence>
<dbReference type="GO" id="GO:0006434">
    <property type="term" value="P:seryl-tRNA aminoacylation"/>
    <property type="evidence" value="ECO:0007669"/>
    <property type="project" value="UniProtKB-UniRule"/>
</dbReference>
<evidence type="ECO:0000256" key="4">
    <source>
        <dbReference type="ARBA" id="ARBA00012840"/>
    </source>
</evidence>
<evidence type="ECO:0000256" key="6">
    <source>
        <dbReference type="ARBA" id="ARBA00022598"/>
    </source>
</evidence>
<dbReference type="Proteomes" id="UP000274593">
    <property type="component" value="Chromosome"/>
</dbReference>
<evidence type="ECO:0000256" key="9">
    <source>
        <dbReference type="ARBA" id="ARBA00022917"/>
    </source>
</evidence>
<evidence type="ECO:0000256" key="15">
    <source>
        <dbReference type="PIRSR" id="PIRSR001529-1"/>
    </source>
</evidence>